<dbReference type="Proteomes" id="UP000018888">
    <property type="component" value="Unassembled WGS sequence"/>
</dbReference>
<evidence type="ECO:0000256" key="1">
    <source>
        <dbReference type="ARBA" id="ARBA00004340"/>
    </source>
</evidence>
<comment type="subcellular location">
    <subcellularLocation>
        <location evidence="1">Host cell</location>
    </subcellularLocation>
    <subcellularLocation>
        <location evidence="2">Secreted</location>
    </subcellularLocation>
</comment>
<keyword evidence="3" id="KW-0964">Secreted</keyword>
<keyword evidence="6" id="KW-1185">Reference proteome</keyword>
<dbReference type="GO" id="GO:0005576">
    <property type="term" value="C:extracellular region"/>
    <property type="evidence" value="ECO:0007669"/>
    <property type="project" value="UniProtKB-SubCell"/>
</dbReference>
<reference evidence="5 6" key="2">
    <citation type="journal article" date="2018" name="New Phytol.">
        <title>High intraspecific genome diversity in the model arbuscular mycorrhizal symbiont Rhizophagus irregularis.</title>
        <authorList>
            <person name="Chen E.C.H."/>
            <person name="Morin E."/>
            <person name="Beaudet D."/>
            <person name="Noel J."/>
            <person name="Yildirir G."/>
            <person name="Ndikumana S."/>
            <person name="Charron P."/>
            <person name="St-Onge C."/>
            <person name="Giorgi J."/>
            <person name="Kruger M."/>
            <person name="Marton T."/>
            <person name="Ropars J."/>
            <person name="Grigoriev I.V."/>
            <person name="Hainaut M."/>
            <person name="Henrissat B."/>
            <person name="Roux C."/>
            <person name="Martin F."/>
            <person name="Corradi N."/>
        </authorList>
    </citation>
    <scope>NUCLEOTIDE SEQUENCE [LARGE SCALE GENOMIC DNA]</scope>
    <source>
        <strain evidence="5 6">DAOM 197198</strain>
    </source>
</reference>
<reference evidence="5 6" key="1">
    <citation type="journal article" date="2013" name="Proc. Natl. Acad. Sci. U.S.A.">
        <title>Genome of an arbuscular mycorrhizal fungus provides insight into the oldest plant symbiosis.</title>
        <authorList>
            <person name="Tisserant E."/>
            <person name="Malbreil M."/>
            <person name="Kuo A."/>
            <person name="Kohler A."/>
            <person name="Symeonidi A."/>
            <person name="Balestrini R."/>
            <person name="Charron P."/>
            <person name="Duensing N."/>
            <person name="Frei Dit Frey N."/>
            <person name="Gianinazzi-Pearson V."/>
            <person name="Gilbert L.B."/>
            <person name="Handa Y."/>
            <person name="Herr J.R."/>
            <person name="Hijri M."/>
            <person name="Koul R."/>
            <person name="Kawaguchi M."/>
            <person name="Krajinski F."/>
            <person name="Lammers P.J."/>
            <person name="Masclaux F.G."/>
            <person name="Murat C."/>
            <person name="Morin E."/>
            <person name="Ndikumana S."/>
            <person name="Pagni M."/>
            <person name="Petitpierre D."/>
            <person name="Requena N."/>
            <person name="Rosikiewicz P."/>
            <person name="Riley R."/>
            <person name="Saito K."/>
            <person name="San Clemente H."/>
            <person name="Shapiro H."/>
            <person name="van Tuinen D."/>
            <person name="Becard G."/>
            <person name="Bonfante P."/>
            <person name="Paszkowski U."/>
            <person name="Shachar-Hill Y.Y."/>
            <person name="Tuskan G.A."/>
            <person name="Young P.W."/>
            <person name="Sanders I.R."/>
            <person name="Henrissat B."/>
            <person name="Rensing S.A."/>
            <person name="Grigoriev I.V."/>
            <person name="Corradi N."/>
            <person name="Roux C."/>
            <person name="Martin F."/>
        </authorList>
    </citation>
    <scope>NUCLEOTIDE SEQUENCE [LARGE SCALE GENOMIC DNA]</scope>
    <source>
        <strain evidence="5 6">DAOM 197198</strain>
    </source>
</reference>
<sequence>MPPKKAPIYCLVHGNPESSVFRIKYDKNMTIDELRKVIWKEKIEVPEHVKAKDLILYQVDINLNTQNLKRTALGNQDANIVNDLGGQVLSPMDTIKEIFPVLANKHIYIIVCVPDVAIRRNDDVIIARLDKLDQNVDRIDKNIEDIKREKSSQIRSILAGAKMTTREIEFPTLNFDLENERIDAFGWIDAIEKSQNDSTNTDILQIRLSGTTDLVIVDRHSIASQAQENISDSSLRKIIMRLKLTRTESVVLIRNNLISANKELIELANQAFEPTEYPAVGLDRSAVIQESSQIDIESSYSKEELPPKRQKLRHVIATSNVSSDIDLMEGFFDTMSEEEIFRYKAKQILT</sequence>
<evidence type="ECO:0000256" key="3">
    <source>
        <dbReference type="ARBA" id="ARBA00022525"/>
    </source>
</evidence>
<organism evidence="5 6">
    <name type="scientific">Rhizophagus irregularis (strain DAOM 181602 / DAOM 197198 / MUCL 43194)</name>
    <name type="common">Arbuscular mycorrhizal fungus</name>
    <name type="synonym">Glomus intraradices</name>
    <dbReference type="NCBI Taxonomy" id="747089"/>
    <lineage>
        <taxon>Eukaryota</taxon>
        <taxon>Fungi</taxon>
        <taxon>Fungi incertae sedis</taxon>
        <taxon>Mucoromycota</taxon>
        <taxon>Glomeromycotina</taxon>
        <taxon>Glomeromycetes</taxon>
        <taxon>Glomerales</taxon>
        <taxon>Glomeraceae</taxon>
        <taxon>Rhizophagus</taxon>
    </lineage>
</organism>
<evidence type="ECO:0000259" key="4">
    <source>
        <dbReference type="Pfam" id="PF20147"/>
    </source>
</evidence>
<dbReference type="AlphaFoldDB" id="A0A2P4QB26"/>
<gene>
    <name evidence="5" type="ORF">GLOIN_2v1770899</name>
</gene>
<accession>A0A2P4QB26</accession>
<protein>
    <recommendedName>
        <fullName evidence="4">Crinkler effector protein N-terminal domain-containing protein</fullName>
    </recommendedName>
</protein>
<dbReference type="VEuPathDB" id="FungiDB:RhiirFUN_013684"/>
<dbReference type="InterPro" id="IPR045379">
    <property type="entry name" value="Crinkler_N"/>
</dbReference>
<evidence type="ECO:0000256" key="2">
    <source>
        <dbReference type="ARBA" id="ARBA00004613"/>
    </source>
</evidence>
<dbReference type="EMBL" id="AUPC02000067">
    <property type="protein sequence ID" value="POG74844.1"/>
    <property type="molecule type" value="Genomic_DNA"/>
</dbReference>
<evidence type="ECO:0000313" key="6">
    <source>
        <dbReference type="Proteomes" id="UP000018888"/>
    </source>
</evidence>
<comment type="caution">
    <text evidence="5">The sequence shown here is derived from an EMBL/GenBank/DDBJ whole genome shotgun (WGS) entry which is preliminary data.</text>
</comment>
<dbReference type="VEuPathDB" id="FungiDB:RhiirFUN_013683"/>
<name>A0A2P4QB26_RHIID</name>
<dbReference type="GO" id="GO:0043657">
    <property type="term" value="C:host cell"/>
    <property type="evidence" value="ECO:0007669"/>
    <property type="project" value="UniProtKB-SubCell"/>
</dbReference>
<proteinExistence type="predicted"/>
<dbReference type="Pfam" id="PF20147">
    <property type="entry name" value="Crinkler"/>
    <property type="match status" value="1"/>
</dbReference>
<feature type="domain" description="Crinkler effector protein N-terminal" evidence="4">
    <location>
        <begin position="8"/>
        <end position="111"/>
    </location>
</feature>
<evidence type="ECO:0000313" key="5">
    <source>
        <dbReference type="EMBL" id="POG74844.1"/>
    </source>
</evidence>